<dbReference type="GO" id="GO:0016747">
    <property type="term" value="F:acyltransferase activity, transferring groups other than amino-acyl groups"/>
    <property type="evidence" value="ECO:0007669"/>
    <property type="project" value="InterPro"/>
</dbReference>
<dbReference type="PANTHER" id="PTHR43877:SF2">
    <property type="entry name" value="AMINOALKYLPHOSPHONATE N-ACETYLTRANSFERASE-RELATED"/>
    <property type="match status" value="1"/>
</dbReference>
<feature type="domain" description="N-acetyltransferase" evidence="3">
    <location>
        <begin position="26"/>
        <end position="179"/>
    </location>
</feature>
<keyword evidence="5" id="KW-1185">Reference proteome</keyword>
<dbReference type="CDD" id="cd04301">
    <property type="entry name" value="NAT_SF"/>
    <property type="match status" value="1"/>
</dbReference>
<dbReference type="Pfam" id="PF00583">
    <property type="entry name" value="Acetyltransf_1"/>
    <property type="match status" value="1"/>
</dbReference>
<dbReference type="PANTHER" id="PTHR43877">
    <property type="entry name" value="AMINOALKYLPHOSPHONATE N-ACETYLTRANSFERASE-RELATED-RELATED"/>
    <property type="match status" value="1"/>
</dbReference>
<comment type="caution">
    <text evidence="4">The sequence shown here is derived from an EMBL/GenBank/DDBJ whole genome shotgun (WGS) entry which is preliminary data.</text>
</comment>
<dbReference type="PROSITE" id="PS51186">
    <property type="entry name" value="GNAT"/>
    <property type="match status" value="1"/>
</dbReference>
<dbReference type="SUPFAM" id="SSF55729">
    <property type="entry name" value="Acyl-CoA N-acyltransferases (Nat)"/>
    <property type="match status" value="1"/>
</dbReference>
<dbReference type="InterPro" id="IPR000182">
    <property type="entry name" value="GNAT_dom"/>
</dbReference>
<evidence type="ECO:0000259" key="3">
    <source>
        <dbReference type="PROSITE" id="PS51186"/>
    </source>
</evidence>
<evidence type="ECO:0000256" key="1">
    <source>
        <dbReference type="ARBA" id="ARBA00022679"/>
    </source>
</evidence>
<sequence>MGTGGVAGVAAGVGRRVRTVSDDLRIERVSITHPDARLLVEAVQEEYVARYGGRDDSPIDARDFEDPLGSFYVGYLDGVPVATGAWRRSSVRALGAQVTAEVKRMYVVPAAQRRGLARRMLAHLETTAAAEGIEALVLETGMKQPEAIQLYLSSGYEPIPGFGYYADSDLSRCFGRLLRTTDL</sequence>
<dbReference type="InterPro" id="IPR016181">
    <property type="entry name" value="Acyl_CoA_acyltransferase"/>
</dbReference>
<dbReference type="EMBL" id="SDWT01000001">
    <property type="protein sequence ID" value="RYB94667.1"/>
    <property type="molecule type" value="Genomic_DNA"/>
</dbReference>
<organism evidence="4 5">
    <name type="scientific">Nocardioides oleivorans</name>
    <dbReference type="NCBI Taxonomy" id="273676"/>
    <lineage>
        <taxon>Bacteria</taxon>
        <taxon>Bacillati</taxon>
        <taxon>Actinomycetota</taxon>
        <taxon>Actinomycetes</taxon>
        <taxon>Propionibacteriales</taxon>
        <taxon>Nocardioidaceae</taxon>
        <taxon>Nocardioides</taxon>
    </lineage>
</organism>
<evidence type="ECO:0000313" key="4">
    <source>
        <dbReference type="EMBL" id="RYB94667.1"/>
    </source>
</evidence>
<gene>
    <name evidence="4" type="ORF">EUA93_10120</name>
</gene>
<name>A0A4Q2RZN4_9ACTN</name>
<keyword evidence="2" id="KW-0012">Acyltransferase</keyword>
<dbReference type="OrthoDB" id="70840at2"/>
<proteinExistence type="predicted"/>
<keyword evidence="1 4" id="KW-0808">Transferase</keyword>
<accession>A0A4Q2RZN4</accession>
<evidence type="ECO:0000313" key="5">
    <source>
        <dbReference type="Proteomes" id="UP000294071"/>
    </source>
</evidence>
<dbReference type="Gene3D" id="3.40.630.30">
    <property type="match status" value="1"/>
</dbReference>
<reference evidence="4 5" key="1">
    <citation type="submission" date="2019-01" db="EMBL/GenBank/DDBJ databases">
        <title>Novel species of Nocardioides.</title>
        <authorList>
            <person name="Liu Q."/>
            <person name="Xin Y.-H."/>
        </authorList>
    </citation>
    <scope>NUCLEOTIDE SEQUENCE [LARGE SCALE GENOMIC DNA]</scope>
    <source>
        <strain evidence="4 5">CGMCC 4.6882</strain>
    </source>
</reference>
<protein>
    <submittedName>
        <fullName evidence="4">GNAT family N-acetyltransferase</fullName>
    </submittedName>
</protein>
<dbReference type="AlphaFoldDB" id="A0A4Q2RZN4"/>
<evidence type="ECO:0000256" key="2">
    <source>
        <dbReference type="ARBA" id="ARBA00023315"/>
    </source>
</evidence>
<dbReference type="Proteomes" id="UP000294071">
    <property type="component" value="Unassembled WGS sequence"/>
</dbReference>
<dbReference type="InterPro" id="IPR050832">
    <property type="entry name" value="Bact_Acetyltransf"/>
</dbReference>